<dbReference type="Pfam" id="PF00403">
    <property type="entry name" value="HMA"/>
    <property type="match status" value="1"/>
</dbReference>
<reference evidence="2 3" key="1">
    <citation type="submission" date="2010-04" db="EMBL/GenBank/DDBJ databases">
        <authorList>
            <person name="Weinstock G."/>
            <person name="Sodergren E."/>
            <person name="Clifton S."/>
            <person name="Fulton L."/>
            <person name="Fulton B."/>
            <person name="Courtney L."/>
            <person name="Fronick C."/>
            <person name="Harrison M."/>
            <person name="Strong C."/>
            <person name="Farmer C."/>
            <person name="Delahaunty K."/>
            <person name="Markovic C."/>
            <person name="Hall O."/>
            <person name="Minx P."/>
            <person name="Tomlinson C."/>
            <person name="Mitreva M."/>
            <person name="Hou S."/>
            <person name="Wollam A."/>
            <person name="Pepin K.H."/>
            <person name="Johnson M."/>
            <person name="Bhonagiri V."/>
            <person name="Zhang X."/>
            <person name="Suruliraj S."/>
            <person name="Warren W."/>
            <person name="Chinwalla A."/>
            <person name="Mardis E.R."/>
            <person name="Wilson R.K."/>
        </authorList>
    </citation>
    <scope>NUCLEOTIDE SEQUENCE [LARGE SCALE GENOMIC DNA]</scope>
    <source>
        <strain evidence="2 3">DSM 20306</strain>
    </source>
</reference>
<gene>
    <name evidence="2" type="ORF">HMPREF0281_00978</name>
</gene>
<dbReference type="CDD" id="cd00371">
    <property type="entry name" value="HMA"/>
    <property type="match status" value="1"/>
</dbReference>
<dbReference type="SUPFAM" id="SSF55008">
    <property type="entry name" value="HMA, heavy metal-associated domain"/>
    <property type="match status" value="1"/>
</dbReference>
<sequence>MPDTLWGYIVEVVQENHVPIQGAFIMATKNYTVEGMTCGHCEMSVQEEVGEIAGVTSVNADHNTGAVTVEGADFTDEQVSAAVAEAGYKLV</sequence>
<evidence type="ECO:0000313" key="3">
    <source>
        <dbReference type="Proteomes" id="UP000006015"/>
    </source>
</evidence>
<accession>A0ABN0AFK4</accession>
<protein>
    <submittedName>
        <fullName evidence="2">Heavy metal-associated domain protein</fullName>
    </submittedName>
</protein>
<name>A0ABN0AFK4_CORAM</name>
<dbReference type="EMBL" id="ADNS01000007">
    <property type="protein sequence ID" value="EFG81616.1"/>
    <property type="molecule type" value="Genomic_DNA"/>
</dbReference>
<proteinExistence type="predicted"/>
<dbReference type="Proteomes" id="UP000006015">
    <property type="component" value="Unassembled WGS sequence"/>
</dbReference>
<feature type="domain" description="HMA" evidence="1">
    <location>
        <begin position="27"/>
        <end position="91"/>
    </location>
</feature>
<evidence type="ECO:0000259" key="1">
    <source>
        <dbReference type="PROSITE" id="PS50846"/>
    </source>
</evidence>
<dbReference type="InterPro" id="IPR036163">
    <property type="entry name" value="HMA_dom_sf"/>
</dbReference>
<dbReference type="PROSITE" id="PS50846">
    <property type="entry name" value="HMA_2"/>
    <property type="match status" value="1"/>
</dbReference>
<organism evidence="2 3">
    <name type="scientific">Corynebacterium ammoniagenes DSM 20306</name>
    <dbReference type="NCBI Taxonomy" id="649754"/>
    <lineage>
        <taxon>Bacteria</taxon>
        <taxon>Bacillati</taxon>
        <taxon>Actinomycetota</taxon>
        <taxon>Actinomycetes</taxon>
        <taxon>Mycobacteriales</taxon>
        <taxon>Corynebacteriaceae</taxon>
        <taxon>Corynebacterium</taxon>
    </lineage>
</organism>
<evidence type="ECO:0000313" key="2">
    <source>
        <dbReference type="EMBL" id="EFG81616.1"/>
    </source>
</evidence>
<keyword evidence="3" id="KW-1185">Reference proteome</keyword>
<dbReference type="Gene3D" id="3.30.70.100">
    <property type="match status" value="1"/>
</dbReference>
<dbReference type="InterPro" id="IPR006121">
    <property type="entry name" value="HMA_dom"/>
</dbReference>
<comment type="caution">
    <text evidence="2">The sequence shown here is derived from an EMBL/GenBank/DDBJ whole genome shotgun (WGS) entry which is preliminary data.</text>
</comment>